<protein>
    <submittedName>
        <fullName evidence="4">Putative enzyme of poly-gamma-glutamate biosynthesis (Capsule formation)</fullName>
    </submittedName>
</protein>
<dbReference type="AlphaFoldDB" id="L0EE06"/>
<dbReference type="PANTHER" id="PTHR33393">
    <property type="entry name" value="POLYGLUTAMINE SYNTHESIS ACCESSORY PROTEIN RV0574C-RELATED"/>
    <property type="match status" value="1"/>
</dbReference>
<feature type="compositionally biased region" description="Gly residues" evidence="2">
    <location>
        <begin position="48"/>
        <end position="57"/>
    </location>
</feature>
<comment type="similarity">
    <text evidence="1">Belongs to the CapA family.</text>
</comment>
<dbReference type="CDD" id="cd07381">
    <property type="entry name" value="MPP_CapA"/>
    <property type="match status" value="1"/>
</dbReference>
<evidence type="ECO:0000313" key="4">
    <source>
        <dbReference type="EMBL" id="AGA57911.1"/>
    </source>
</evidence>
<accession>L0EE06</accession>
<feature type="compositionally biased region" description="Acidic residues" evidence="2">
    <location>
        <begin position="60"/>
        <end position="74"/>
    </location>
</feature>
<dbReference type="PANTHER" id="PTHR33393:SF12">
    <property type="entry name" value="CAPSULE BIOSYNTHESIS PROTEIN CAPA"/>
    <property type="match status" value="1"/>
</dbReference>
<dbReference type="Pfam" id="PF09587">
    <property type="entry name" value="PGA_cap"/>
    <property type="match status" value="1"/>
</dbReference>
<dbReference type="SUPFAM" id="SSF56300">
    <property type="entry name" value="Metallo-dependent phosphatases"/>
    <property type="match status" value="1"/>
</dbReference>
<dbReference type="InterPro" id="IPR052169">
    <property type="entry name" value="CW_Biosynth-Accessory"/>
</dbReference>
<evidence type="ECO:0000313" key="5">
    <source>
        <dbReference type="Proteomes" id="UP000010795"/>
    </source>
</evidence>
<dbReference type="eggNOG" id="COG2843">
    <property type="taxonomic scope" value="Bacteria"/>
</dbReference>
<evidence type="ECO:0000256" key="2">
    <source>
        <dbReference type="SAM" id="MobiDB-lite"/>
    </source>
</evidence>
<dbReference type="Gene3D" id="3.60.21.10">
    <property type="match status" value="1"/>
</dbReference>
<reference evidence="5" key="1">
    <citation type="submission" date="2012-01" db="EMBL/GenBank/DDBJ databases">
        <title>Complete sequence of chromosome of Thermobacillus composti KWC4.</title>
        <authorList>
            <person name="Lucas S."/>
            <person name="Han J."/>
            <person name="Lapidus A."/>
            <person name="Cheng J.-F."/>
            <person name="Goodwin L."/>
            <person name="Pitluck S."/>
            <person name="Peters L."/>
            <person name="Ovchinnikova G."/>
            <person name="Teshima H."/>
            <person name="Detter J.C."/>
            <person name="Han C."/>
            <person name="Tapia R."/>
            <person name="Land M."/>
            <person name="Hauser L."/>
            <person name="Kyrpides N."/>
            <person name="Ivanova N."/>
            <person name="Pagani I."/>
            <person name="Anderson I."/>
            <person name="Woyke T."/>
        </authorList>
    </citation>
    <scope>NUCLEOTIDE SEQUENCE [LARGE SCALE GENOMIC DNA]</scope>
    <source>
        <strain evidence="5">DSM 18247 / JCM 13945 / KWC4</strain>
    </source>
</reference>
<feature type="region of interest" description="Disordered" evidence="2">
    <location>
        <begin position="37"/>
        <end position="87"/>
    </location>
</feature>
<dbReference type="HOGENOM" id="CLU_038823_0_0_9"/>
<dbReference type="EMBL" id="CP003255">
    <property type="protein sequence ID" value="AGA57911.1"/>
    <property type="molecule type" value="Genomic_DNA"/>
</dbReference>
<dbReference type="RefSeq" id="WP_015254662.1">
    <property type="nucleotide sequence ID" value="NC_019897.1"/>
</dbReference>
<evidence type="ECO:0000259" key="3">
    <source>
        <dbReference type="SMART" id="SM00854"/>
    </source>
</evidence>
<dbReference type="KEGG" id="tco:Theco_1780"/>
<organism evidence="4 5">
    <name type="scientific">Thermobacillus composti (strain DSM 18247 / JCM 13945 / KWC4)</name>
    <dbReference type="NCBI Taxonomy" id="717605"/>
    <lineage>
        <taxon>Bacteria</taxon>
        <taxon>Bacillati</taxon>
        <taxon>Bacillota</taxon>
        <taxon>Bacilli</taxon>
        <taxon>Bacillales</taxon>
        <taxon>Paenibacillaceae</taxon>
        <taxon>Thermobacillus</taxon>
    </lineage>
</organism>
<evidence type="ECO:0000256" key="1">
    <source>
        <dbReference type="ARBA" id="ARBA00005662"/>
    </source>
</evidence>
<dbReference type="InterPro" id="IPR029052">
    <property type="entry name" value="Metallo-depent_PP-like"/>
</dbReference>
<keyword evidence="5" id="KW-1185">Reference proteome</keyword>
<gene>
    <name evidence="4" type="ordered locus">Theco_1780</name>
</gene>
<proteinExistence type="inferred from homology"/>
<dbReference type="SMART" id="SM00854">
    <property type="entry name" value="PGA_cap"/>
    <property type="match status" value="1"/>
</dbReference>
<dbReference type="InterPro" id="IPR019079">
    <property type="entry name" value="Capsule_synth_CapA"/>
</dbReference>
<feature type="domain" description="Capsule synthesis protein CapA" evidence="3">
    <location>
        <begin position="91"/>
        <end position="342"/>
    </location>
</feature>
<name>L0EE06_THECK</name>
<dbReference type="Proteomes" id="UP000010795">
    <property type="component" value="Chromosome"/>
</dbReference>
<sequence>MMKRRFAILLMLAVSLAGLALIYALTAWNGTSGVPDGKSAADHAGSGNDAGSGGGSAGTEPDETPEELPVEPEPEPAAPGEPGSGVPAEGLLAAVGDIMMHMPQLPAYYDMDSKRYDFSPYFTEVKPLLAEADWAMANLETTLSADGDYSGFPRFSSPHELAAALKDAGFNIVTTANNHSLDRGARGVEHTLGFLEEQGFVTRGTARSADEAAELTIVERHHIRIGLLAYTYGTNGIPVPEDKPWLVALIDEERIIRDIAALREAGADYIVIALHFGVEYQTMPNEEQKALARRLIAAGADLIAGSHPHVIQPYEVVETQDESGAARQGVIIYSMGNFISNQRGGTKDYGVLYRIMLRKEEGVTRMADVEPVITWVHRYKANGRNHYRILPVERVLEERSDPLLSAADYEQMETNLDALRKRLAAMGAPDGR</sequence>
<dbReference type="STRING" id="717605.Theco_1780"/>
<feature type="compositionally biased region" description="Low complexity" evidence="2">
    <location>
        <begin position="78"/>
        <end position="87"/>
    </location>
</feature>